<dbReference type="Gene3D" id="3.30.560.10">
    <property type="entry name" value="Glucose Oxidase, domain 3"/>
    <property type="match status" value="2"/>
</dbReference>
<evidence type="ECO:0000313" key="8">
    <source>
        <dbReference type="EMBL" id="TGO70764.1"/>
    </source>
</evidence>
<evidence type="ECO:0000259" key="6">
    <source>
        <dbReference type="PROSITE" id="PS00498"/>
    </source>
</evidence>
<dbReference type="SUPFAM" id="SSF51905">
    <property type="entry name" value="FAD/NAD(P)-binding domain"/>
    <property type="match status" value="1"/>
</dbReference>
<dbReference type="AlphaFoldDB" id="A0A4Z1JBZ2"/>
<proteinExistence type="inferred from homology"/>
<dbReference type="GO" id="GO:0050660">
    <property type="term" value="F:flavin adenine dinucleotide binding"/>
    <property type="evidence" value="ECO:0007669"/>
    <property type="project" value="InterPro"/>
</dbReference>
<evidence type="ECO:0000256" key="3">
    <source>
        <dbReference type="ARBA" id="ARBA00022630"/>
    </source>
</evidence>
<dbReference type="Pfam" id="PF05199">
    <property type="entry name" value="GMC_oxred_C"/>
    <property type="match status" value="1"/>
</dbReference>
<dbReference type="Gene3D" id="1.10.1280.10">
    <property type="entry name" value="Di-copper center containing domain from catechol oxidase"/>
    <property type="match status" value="1"/>
</dbReference>
<protein>
    <recommendedName>
        <fullName evidence="10">Glucose-methanol-choline oxidoreductase N-terminal domain-containing protein</fullName>
    </recommendedName>
</protein>
<feature type="domain" description="Glucose-methanol-choline oxidoreductase N-terminal" evidence="7">
    <location>
        <begin position="437"/>
        <end position="451"/>
    </location>
</feature>
<organism evidence="8 9">
    <name type="scientific">Botrytis elliptica</name>
    <dbReference type="NCBI Taxonomy" id="278938"/>
    <lineage>
        <taxon>Eukaryota</taxon>
        <taxon>Fungi</taxon>
        <taxon>Dikarya</taxon>
        <taxon>Ascomycota</taxon>
        <taxon>Pezizomycotina</taxon>
        <taxon>Leotiomycetes</taxon>
        <taxon>Helotiales</taxon>
        <taxon>Sclerotiniaceae</taxon>
        <taxon>Botrytis</taxon>
    </lineage>
</organism>
<dbReference type="InterPro" id="IPR008922">
    <property type="entry name" value="Di-copper_centre_dom_sf"/>
</dbReference>
<dbReference type="SUPFAM" id="SSF48056">
    <property type="entry name" value="Di-copper centre-containing domain"/>
    <property type="match status" value="1"/>
</dbReference>
<accession>A0A4Z1JBZ2</accession>
<dbReference type="InterPro" id="IPR000172">
    <property type="entry name" value="GMC_OxRdtase_N"/>
</dbReference>
<dbReference type="InterPro" id="IPR012132">
    <property type="entry name" value="GMC_OxRdtase"/>
</dbReference>
<feature type="domain" description="Tyrosinase copper-binding" evidence="6">
    <location>
        <begin position="162"/>
        <end position="173"/>
    </location>
</feature>
<evidence type="ECO:0000256" key="2">
    <source>
        <dbReference type="ARBA" id="ARBA00010790"/>
    </source>
</evidence>
<comment type="caution">
    <text evidence="8">The sequence shown here is derived from an EMBL/GenBank/DDBJ whole genome shotgun (WGS) entry which is preliminary data.</text>
</comment>
<dbReference type="GO" id="GO:0016614">
    <property type="term" value="F:oxidoreductase activity, acting on CH-OH group of donors"/>
    <property type="evidence" value="ECO:0007669"/>
    <property type="project" value="InterPro"/>
</dbReference>
<name>A0A4Z1JBZ2_9HELO</name>
<comment type="similarity">
    <text evidence="2">Belongs to the GMC oxidoreductase family.</text>
</comment>
<evidence type="ECO:0000259" key="7">
    <source>
        <dbReference type="PROSITE" id="PS00624"/>
    </source>
</evidence>
<dbReference type="Gene3D" id="3.50.50.60">
    <property type="entry name" value="FAD/NAD(P)-binding domain"/>
    <property type="match status" value="2"/>
</dbReference>
<evidence type="ECO:0000313" key="9">
    <source>
        <dbReference type="Proteomes" id="UP000297229"/>
    </source>
</evidence>
<reference evidence="8 9" key="1">
    <citation type="submission" date="2017-12" db="EMBL/GenBank/DDBJ databases">
        <title>Comparative genomics of Botrytis spp.</title>
        <authorList>
            <person name="Valero-Jimenez C.A."/>
            <person name="Tapia P."/>
            <person name="Veloso J."/>
            <person name="Silva-Moreno E."/>
            <person name="Staats M."/>
            <person name="Valdes J.H."/>
            <person name="Van Kan J.A.L."/>
        </authorList>
    </citation>
    <scope>NUCLEOTIDE SEQUENCE [LARGE SCALE GENOMIC DNA]</scope>
    <source>
        <strain evidence="8 9">Be9601</strain>
    </source>
</reference>
<dbReference type="Pfam" id="PF00732">
    <property type="entry name" value="GMC_oxred_N"/>
    <property type="match status" value="2"/>
</dbReference>
<dbReference type="InterPro" id="IPR007867">
    <property type="entry name" value="GMC_OxRtase_C"/>
</dbReference>
<dbReference type="PANTHER" id="PTHR11552">
    <property type="entry name" value="GLUCOSE-METHANOL-CHOLINE GMC OXIDOREDUCTASE"/>
    <property type="match status" value="1"/>
</dbReference>
<evidence type="ECO:0000256" key="4">
    <source>
        <dbReference type="ARBA" id="ARBA00022827"/>
    </source>
</evidence>
<dbReference type="InterPro" id="IPR036188">
    <property type="entry name" value="FAD/NAD-bd_sf"/>
</dbReference>
<evidence type="ECO:0008006" key="10">
    <source>
        <dbReference type="Google" id="ProtNLM"/>
    </source>
</evidence>
<dbReference type="STRING" id="278938.A0A4Z1JBZ2"/>
<keyword evidence="9" id="KW-1185">Reference proteome</keyword>
<dbReference type="Pfam" id="PF00264">
    <property type="entry name" value="Tyrosinase"/>
    <property type="match status" value="1"/>
</dbReference>
<evidence type="ECO:0000259" key="5">
    <source>
        <dbReference type="PROSITE" id="PS00497"/>
    </source>
</evidence>
<keyword evidence="3" id="KW-0285">Flavoprotein</keyword>
<dbReference type="EMBL" id="PQXM01000668">
    <property type="protein sequence ID" value="TGO70764.1"/>
    <property type="molecule type" value="Genomic_DNA"/>
</dbReference>
<evidence type="ECO:0000256" key="1">
    <source>
        <dbReference type="ARBA" id="ARBA00001974"/>
    </source>
</evidence>
<dbReference type="PRINTS" id="PR00092">
    <property type="entry name" value="TYROSINASE"/>
</dbReference>
<dbReference type="PANTHER" id="PTHR11552:SF147">
    <property type="entry name" value="CHOLINE DEHYDROGENASE, MITOCHONDRIAL"/>
    <property type="match status" value="1"/>
</dbReference>
<sequence length="746" mass="82586">MVSGAHNAAAFVAWHRYFLHSYERALREDCHYTGYLSYWDWSLDWENIAHSPVWDNELGFGGNGNPNSEGIDSRGIGQCVVNGPFALLSVPFISSKHSRHCLSRSFNTTDSSESLKLQPYMLDQLMDTDDYEEFNLGLEDAAHASIPHMIRGDFSMFTAPYDPVFFLHHTQLDRLWWLWQQKDIQNRLYQYRGVTAFKSPEQASVQDLLLMGKLIADIEVKDVLDTESGVLGGTSGCAIAARLADNSTVSILIVEAGASNDTYPATAIPAAVSQILGTEADWNIKSEPCEELENRRLHLARGKFLGGSSGCNGTLAIRGNRQDFDNWGLEGWSGDEMFKYMSKAEAFHNKPCTGKSAHGCGHAVRTVSQGTRTMSTDYITSSTENSGISIRTNTYIDRISLEKNKAGALRAKGVFLQDTTGQKSFVKARKEVIISAGTYGSPAILLRSGIGAKQEVEKLGIQSQVDLPGVGKNLMDHLVVLSFYEVSKPALTNDHLIWHPGGKDKSLAQYKTDTTGFFSQFPFGTFAFARLDSRLSDSHLWNSASRVKGLDPMGLSPTQPHVEFWNTECYSPKYMFRDFPPDGKYAFAMATEFFAPRSRGEVSLKSSDPTENPIVNHRYLEDPLDMLVFSEGCRMANEIAMKGAGTKDIVMGSWPRSRNHHTFTTREEWVPIIRSNADTCYHPAGTCKMGRPDDALAVLDENLKVRGITGLRVADASVMPSLIGGHPQMPVYGIAEKAADLIISEE</sequence>
<dbReference type="Proteomes" id="UP000297229">
    <property type="component" value="Unassembled WGS sequence"/>
</dbReference>
<dbReference type="PROSITE" id="PS00498">
    <property type="entry name" value="TYROSINASE_2"/>
    <property type="match status" value="1"/>
</dbReference>
<keyword evidence="4" id="KW-0274">FAD</keyword>
<comment type="cofactor">
    <cofactor evidence="1">
        <name>FAD</name>
        <dbReference type="ChEBI" id="CHEBI:57692"/>
    </cofactor>
</comment>
<dbReference type="PROSITE" id="PS00624">
    <property type="entry name" value="GMC_OXRED_2"/>
    <property type="match status" value="1"/>
</dbReference>
<dbReference type="SUPFAM" id="SSF54373">
    <property type="entry name" value="FAD-linked reductases, C-terminal domain"/>
    <property type="match status" value="1"/>
</dbReference>
<gene>
    <name evidence="8" type="ORF">BELL_0670g00050</name>
</gene>
<dbReference type="InterPro" id="IPR002227">
    <property type="entry name" value="Tyrosinase_Cu-bd"/>
</dbReference>
<feature type="domain" description="Tyrosinase copper-binding" evidence="5">
    <location>
        <begin position="6"/>
        <end position="23"/>
    </location>
</feature>
<dbReference type="PROSITE" id="PS00497">
    <property type="entry name" value="TYROSINASE_1"/>
    <property type="match status" value="1"/>
</dbReference>